<dbReference type="InterPro" id="IPR037069">
    <property type="entry name" value="AcylCoA_DH/ox_N_sf"/>
</dbReference>
<keyword evidence="2" id="KW-1185">Reference proteome</keyword>
<dbReference type="Gene3D" id="2.40.110.10">
    <property type="entry name" value="Butyryl-CoA Dehydrogenase, subunit A, domain 2"/>
    <property type="match status" value="1"/>
</dbReference>
<dbReference type="InterPro" id="IPR046373">
    <property type="entry name" value="Acyl-CoA_Oxase/DH_mid-dom_sf"/>
</dbReference>
<sequence>MNSWIERARQLSNEVLAPQADTVDATGAIPPGHFDLLAANGFYGVTLSDDLDLATFTEVGETLVAACLATTFVWAQHLGAARRIATSPNHGLRDRLTEDLRRGRVRCGVSYAGADDRADLSARRVDGGFVLDGVAPFVTGWGLVDVLAVMAMDEADPHALISVLVPAQESSALAATPMILSAVDASRTATLRFDGLFVPDSDVDNRLSLRGFHASSILAIWRNGSMALGLVRRCRAELDARGIDTGGLVHESGLIRTELDDALSGQSDIAHARARASELAVLAASGLVTAVGSAAAQRGGIADRTVREAAFTLVFGSRPPIRAALLDRLVGSGETR</sequence>
<organism evidence="1 2">
    <name type="scientific">Nocardia aurea</name>
    <dbReference type="NCBI Taxonomy" id="2144174"/>
    <lineage>
        <taxon>Bacteria</taxon>
        <taxon>Bacillati</taxon>
        <taxon>Actinomycetota</taxon>
        <taxon>Actinomycetes</taxon>
        <taxon>Mycobacteriales</taxon>
        <taxon>Nocardiaceae</taxon>
        <taxon>Nocardia</taxon>
    </lineage>
</organism>
<accession>A0ABV3FPG9</accession>
<gene>
    <name evidence="1" type="ORF">AB0I48_06685</name>
</gene>
<proteinExistence type="predicted"/>
<dbReference type="GO" id="GO:0016491">
    <property type="term" value="F:oxidoreductase activity"/>
    <property type="evidence" value="ECO:0007669"/>
    <property type="project" value="UniProtKB-KW"/>
</dbReference>
<keyword evidence="1" id="KW-0560">Oxidoreductase</keyword>
<dbReference type="Proteomes" id="UP001551695">
    <property type="component" value="Unassembled WGS sequence"/>
</dbReference>
<dbReference type="InterPro" id="IPR009100">
    <property type="entry name" value="AcylCoA_DH/oxidase_NM_dom_sf"/>
</dbReference>
<dbReference type="EC" id="1.-.-.-" evidence="1"/>
<dbReference type="SUPFAM" id="SSF56645">
    <property type="entry name" value="Acyl-CoA dehydrogenase NM domain-like"/>
    <property type="match status" value="1"/>
</dbReference>
<protein>
    <submittedName>
        <fullName evidence="1">Acyl-CoA dehydrogenase family protein</fullName>
        <ecNumber evidence="1">1.-.-.-</ecNumber>
    </submittedName>
</protein>
<dbReference type="RefSeq" id="WP_357780949.1">
    <property type="nucleotide sequence ID" value="NZ_JBFAKC010000003.1"/>
</dbReference>
<evidence type="ECO:0000313" key="2">
    <source>
        <dbReference type="Proteomes" id="UP001551695"/>
    </source>
</evidence>
<name>A0ABV3FPG9_9NOCA</name>
<dbReference type="EMBL" id="JBFAKC010000003">
    <property type="protein sequence ID" value="MEV0707238.1"/>
    <property type="molecule type" value="Genomic_DNA"/>
</dbReference>
<reference evidence="1 2" key="1">
    <citation type="submission" date="2024-06" db="EMBL/GenBank/DDBJ databases">
        <title>The Natural Products Discovery Center: Release of the First 8490 Sequenced Strains for Exploring Actinobacteria Biosynthetic Diversity.</title>
        <authorList>
            <person name="Kalkreuter E."/>
            <person name="Kautsar S.A."/>
            <person name="Yang D."/>
            <person name="Bader C.D."/>
            <person name="Teijaro C.N."/>
            <person name="Fluegel L."/>
            <person name="Davis C.M."/>
            <person name="Simpson J.R."/>
            <person name="Lauterbach L."/>
            <person name="Steele A.D."/>
            <person name="Gui C."/>
            <person name="Meng S."/>
            <person name="Li G."/>
            <person name="Viehrig K."/>
            <person name="Ye F."/>
            <person name="Su P."/>
            <person name="Kiefer A.F."/>
            <person name="Nichols A."/>
            <person name="Cepeda A.J."/>
            <person name="Yan W."/>
            <person name="Fan B."/>
            <person name="Jiang Y."/>
            <person name="Adhikari A."/>
            <person name="Zheng C.-J."/>
            <person name="Schuster L."/>
            <person name="Cowan T.M."/>
            <person name="Smanski M.J."/>
            <person name="Chevrette M.G."/>
            <person name="De Carvalho L.P.S."/>
            <person name="Shen B."/>
        </authorList>
    </citation>
    <scope>NUCLEOTIDE SEQUENCE [LARGE SCALE GENOMIC DNA]</scope>
    <source>
        <strain evidence="1 2">NPDC050403</strain>
    </source>
</reference>
<dbReference type="Gene3D" id="1.10.540.10">
    <property type="entry name" value="Acyl-CoA dehydrogenase/oxidase, N-terminal domain"/>
    <property type="match status" value="1"/>
</dbReference>
<evidence type="ECO:0000313" key="1">
    <source>
        <dbReference type="EMBL" id="MEV0707238.1"/>
    </source>
</evidence>
<comment type="caution">
    <text evidence="1">The sequence shown here is derived from an EMBL/GenBank/DDBJ whole genome shotgun (WGS) entry which is preliminary data.</text>
</comment>